<keyword evidence="2" id="KW-1185">Reference proteome</keyword>
<evidence type="ECO:0000313" key="2">
    <source>
        <dbReference type="Proteomes" id="UP001165960"/>
    </source>
</evidence>
<sequence length="177" mass="20390">MTAIYPETIEKIPPQTFENLYESLDEIECFIADIISFGKDSPALGYLLEFAKERPSDPELRLRSHSAPSLTRLPLSRFFPDREMGNCPRDSITTAFSYLPRIKIKLEYATHIYAFWLQSPSFTVLLDHLVSRIGLPPKQVWYKHPATEKRILLSSQLDFMQATQDQPSTLKVIVDEL</sequence>
<accession>A0ACC2TY68</accession>
<reference evidence="1" key="1">
    <citation type="submission" date="2022-04" db="EMBL/GenBank/DDBJ databases">
        <title>Genome of the entomopathogenic fungus Entomophthora muscae.</title>
        <authorList>
            <person name="Elya C."/>
            <person name="Lovett B.R."/>
            <person name="Lee E."/>
            <person name="Macias A.M."/>
            <person name="Hajek A.E."/>
            <person name="De Bivort B.L."/>
            <person name="Kasson M.T."/>
            <person name="De Fine Licht H.H."/>
            <person name="Stajich J.E."/>
        </authorList>
    </citation>
    <scope>NUCLEOTIDE SEQUENCE</scope>
    <source>
        <strain evidence="1">Berkeley</strain>
    </source>
</reference>
<proteinExistence type="predicted"/>
<evidence type="ECO:0000313" key="1">
    <source>
        <dbReference type="EMBL" id="KAJ9079452.1"/>
    </source>
</evidence>
<dbReference type="Proteomes" id="UP001165960">
    <property type="component" value="Unassembled WGS sequence"/>
</dbReference>
<gene>
    <name evidence="1" type="ORF">DSO57_1035227</name>
</gene>
<organism evidence="1 2">
    <name type="scientific">Entomophthora muscae</name>
    <dbReference type="NCBI Taxonomy" id="34485"/>
    <lineage>
        <taxon>Eukaryota</taxon>
        <taxon>Fungi</taxon>
        <taxon>Fungi incertae sedis</taxon>
        <taxon>Zoopagomycota</taxon>
        <taxon>Entomophthoromycotina</taxon>
        <taxon>Entomophthoromycetes</taxon>
        <taxon>Entomophthorales</taxon>
        <taxon>Entomophthoraceae</taxon>
        <taxon>Entomophthora</taxon>
    </lineage>
</organism>
<dbReference type="EMBL" id="QTSX02001727">
    <property type="protein sequence ID" value="KAJ9079452.1"/>
    <property type="molecule type" value="Genomic_DNA"/>
</dbReference>
<comment type="caution">
    <text evidence="1">The sequence shown here is derived from an EMBL/GenBank/DDBJ whole genome shotgun (WGS) entry which is preliminary data.</text>
</comment>
<protein>
    <submittedName>
        <fullName evidence="1">Uncharacterized protein</fullName>
    </submittedName>
</protein>
<name>A0ACC2TY68_9FUNG</name>